<reference evidence="8" key="1">
    <citation type="submission" date="2020-03" db="EMBL/GenBank/DDBJ databases">
        <title>A high-quality chromosome-level genome assembly of a woody plant with both climbing and erect habits, Rhamnella rubrinervis.</title>
        <authorList>
            <person name="Lu Z."/>
            <person name="Yang Y."/>
            <person name="Zhu X."/>
            <person name="Sun Y."/>
        </authorList>
    </citation>
    <scope>NUCLEOTIDE SEQUENCE</scope>
    <source>
        <strain evidence="8">BYM</strain>
        <tissue evidence="8">Leaf</tissue>
    </source>
</reference>
<dbReference type="Pfam" id="PF13532">
    <property type="entry name" value="2OG-FeII_Oxy_2"/>
    <property type="match status" value="1"/>
</dbReference>
<evidence type="ECO:0000256" key="2">
    <source>
        <dbReference type="ARBA" id="ARBA00022723"/>
    </source>
</evidence>
<dbReference type="EMBL" id="VOIH02000004">
    <property type="protein sequence ID" value="KAF3447995.1"/>
    <property type="molecule type" value="Genomic_DNA"/>
</dbReference>
<feature type="binding site" evidence="6">
    <location>
        <position position="146"/>
    </location>
    <ligand>
        <name>Fe cation</name>
        <dbReference type="ChEBI" id="CHEBI:24875"/>
        <note>catalytic</note>
    </ligand>
</feature>
<evidence type="ECO:0000256" key="5">
    <source>
        <dbReference type="ARBA" id="ARBA00023004"/>
    </source>
</evidence>
<dbReference type="OrthoDB" id="6614653at2759"/>
<comment type="cofactor">
    <cofactor evidence="6">
        <name>Fe(2+)</name>
        <dbReference type="ChEBI" id="CHEBI:29033"/>
    </cofactor>
    <text evidence="6">Binds 1 Fe(2+) ion per subunit.</text>
</comment>
<evidence type="ECO:0000259" key="7">
    <source>
        <dbReference type="Pfam" id="PF13532"/>
    </source>
</evidence>
<proteinExistence type="inferred from homology"/>
<dbReference type="PANTHER" id="PTHR16557">
    <property type="entry name" value="ALKYLATED DNA REPAIR PROTEIN ALKB-RELATED"/>
    <property type="match status" value="1"/>
</dbReference>
<keyword evidence="2 6" id="KW-0479">Metal-binding</keyword>
<evidence type="ECO:0000313" key="8">
    <source>
        <dbReference type="EMBL" id="KAF3447995.1"/>
    </source>
</evidence>
<comment type="similarity">
    <text evidence="1">Belongs to the alkB family.</text>
</comment>
<dbReference type="GO" id="GO:0008198">
    <property type="term" value="F:ferrous iron binding"/>
    <property type="evidence" value="ECO:0007669"/>
    <property type="project" value="TreeGrafter"/>
</dbReference>
<keyword evidence="5 6" id="KW-0408">Iron</keyword>
<dbReference type="PANTHER" id="PTHR16557:SF2">
    <property type="entry name" value="NUCLEIC ACID DIOXYGENASE ALKBH1"/>
    <property type="match status" value="1"/>
</dbReference>
<dbReference type="InterPro" id="IPR004574">
    <property type="entry name" value="Alkb"/>
</dbReference>
<sequence length="503" mass="56435">MSEAWYWPWGFYRPGYKGGAILHLQMMCLGMNWDPQRNCYEAIRSFDGSDVAPIPLRFRFLVQRALHDAHALVKKEYEITKAEEILPPISPNTCIVNFYSAATGKLGLNQQNSCVGMRGMCTKEKKVILESGDLLIFGGKSRHLFHGYHASLLKFSLSSIYGSLHLPRSFYAVFNPGNYNDKRSSNSSESSRAGDSSSTANFATNAGSFCNLSSSDKDRHVPDTYVSLELIMETRLDLRSGQGTEDAGCSWSAKNGSSSHSQLENMTMSEFKKQWDEFALPAQFGKKTKPAHIKKSDLGHSYSTSAGANRNSNCSKDLHKVESFDICLSASEKSAGVMKPSLHMRNYESWKEIVKHKAKVASHKILRPGMVLLKHYITHNEQVQIVRSCQKLGVGPGGFYQPGYKDGAKLHLHMMCLGLSWDPETRKYEDFRSVDGSETPGLLLNFYMSLTMVLFSGLLDMQAMFERHVYHGVSSIIPNSAPIELLEEARLRPGRLNLTFREY</sequence>
<dbReference type="Proteomes" id="UP000796880">
    <property type="component" value="Unassembled WGS sequence"/>
</dbReference>
<dbReference type="GO" id="GO:0035515">
    <property type="term" value="F:oxidative RNA demethylase activity"/>
    <property type="evidence" value="ECO:0007669"/>
    <property type="project" value="TreeGrafter"/>
</dbReference>
<evidence type="ECO:0000256" key="1">
    <source>
        <dbReference type="ARBA" id="ARBA00007879"/>
    </source>
</evidence>
<organism evidence="8 9">
    <name type="scientific">Rhamnella rubrinervis</name>
    <dbReference type="NCBI Taxonomy" id="2594499"/>
    <lineage>
        <taxon>Eukaryota</taxon>
        <taxon>Viridiplantae</taxon>
        <taxon>Streptophyta</taxon>
        <taxon>Embryophyta</taxon>
        <taxon>Tracheophyta</taxon>
        <taxon>Spermatophyta</taxon>
        <taxon>Magnoliopsida</taxon>
        <taxon>eudicotyledons</taxon>
        <taxon>Gunneridae</taxon>
        <taxon>Pentapetalae</taxon>
        <taxon>rosids</taxon>
        <taxon>fabids</taxon>
        <taxon>Rosales</taxon>
        <taxon>Rhamnaceae</taxon>
        <taxon>rhamnoid group</taxon>
        <taxon>Rhamneae</taxon>
        <taxon>Rhamnella</taxon>
    </lineage>
</organism>
<evidence type="ECO:0000313" key="9">
    <source>
        <dbReference type="Proteomes" id="UP000796880"/>
    </source>
</evidence>
<dbReference type="GO" id="GO:0035516">
    <property type="term" value="F:broad specificity oxidative DNA demethylase activity"/>
    <property type="evidence" value="ECO:0007669"/>
    <property type="project" value="TreeGrafter"/>
</dbReference>
<protein>
    <recommendedName>
        <fullName evidence="7">Alpha-ketoglutarate-dependent dioxygenase AlkB-like domain-containing protein</fullName>
    </recommendedName>
</protein>
<feature type="domain" description="Alpha-ketoglutarate-dependent dioxygenase AlkB-like" evidence="7">
    <location>
        <begin position="10"/>
        <end position="108"/>
    </location>
</feature>
<dbReference type="InterPro" id="IPR037151">
    <property type="entry name" value="AlkB-like_sf"/>
</dbReference>
<evidence type="ECO:0000256" key="3">
    <source>
        <dbReference type="ARBA" id="ARBA00022964"/>
    </source>
</evidence>
<dbReference type="Gene3D" id="2.60.120.590">
    <property type="entry name" value="Alpha-ketoglutarate-dependent dioxygenase AlkB-like"/>
    <property type="match status" value="2"/>
</dbReference>
<dbReference type="AlphaFoldDB" id="A0A8K0MJL5"/>
<keyword evidence="3" id="KW-0223">Dioxygenase</keyword>
<dbReference type="InterPro" id="IPR027450">
    <property type="entry name" value="AlkB-like"/>
</dbReference>
<dbReference type="GO" id="GO:0005737">
    <property type="term" value="C:cytoplasm"/>
    <property type="evidence" value="ECO:0007669"/>
    <property type="project" value="TreeGrafter"/>
</dbReference>
<name>A0A8K0MJL5_9ROSA</name>
<dbReference type="SUPFAM" id="SSF51197">
    <property type="entry name" value="Clavaminate synthase-like"/>
    <property type="match status" value="1"/>
</dbReference>
<accession>A0A8K0MJL5</accession>
<gene>
    <name evidence="8" type="ORF">FNV43_RR08703</name>
</gene>
<comment type="caution">
    <text evidence="8">The sequence shown here is derived from an EMBL/GenBank/DDBJ whole genome shotgun (WGS) entry which is preliminary data.</text>
</comment>
<dbReference type="GO" id="GO:0035513">
    <property type="term" value="P:oxidative RNA demethylation"/>
    <property type="evidence" value="ECO:0007669"/>
    <property type="project" value="TreeGrafter"/>
</dbReference>
<evidence type="ECO:0000256" key="4">
    <source>
        <dbReference type="ARBA" id="ARBA00023002"/>
    </source>
</evidence>
<evidence type="ECO:0000256" key="6">
    <source>
        <dbReference type="PIRSR" id="PIRSR604574-2"/>
    </source>
</evidence>
<keyword evidence="9" id="KW-1185">Reference proteome</keyword>
<keyword evidence="4" id="KW-0560">Oxidoreductase</keyword>